<dbReference type="EMBL" id="BK015653">
    <property type="protein sequence ID" value="DAE18363.1"/>
    <property type="molecule type" value="Genomic_DNA"/>
</dbReference>
<accession>A0A8S5QHN7</accession>
<name>A0A8S5QHN7_9CAUD</name>
<proteinExistence type="predicted"/>
<organism evidence="1">
    <name type="scientific">Siphoviridae sp. cteHV32</name>
    <dbReference type="NCBI Taxonomy" id="2825588"/>
    <lineage>
        <taxon>Viruses</taxon>
        <taxon>Duplodnaviria</taxon>
        <taxon>Heunggongvirae</taxon>
        <taxon>Uroviricota</taxon>
        <taxon>Caudoviricetes</taxon>
    </lineage>
</organism>
<reference evidence="1" key="1">
    <citation type="journal article" date="2021" name="Proc. Natl. Acad. Sci. U.S.A.">
        <title>A Catalog of Tens of Thousands of Viruses from Human Metagenomes Reveals Hidden Associations with Chronic Diseases.</title>
        <authorList>
            <person name="Tisza M.J."/>
            <person name="Buck C.B."/>
        </authorList>
    </citation>
    <scope>NUCLEOTIDE SEQUENCE</scope>
    <source>
        <strain evidence="1">CteHV32</strain>
    </source>
</reference>
<sequence>MRIVVKRIPIEIIELGIETYAQIDIEEILLTSYPPITKTVLKFYTEYTAFEFQKEYSVKIKNDDMVIKCYIGGLSNILIQKDAGERTAVEWYPVICDSEVHNENNPLTCYINPPYPETKLDKTIKRINESQKFDSVFKIDFDEFFERHTRMELAHIAHEIINYLEEPDEHKTD</sequence>
<evidence type="ECO:0000313" key="1">
    <source>
        <dbReference type="EMBL" id="DAE18363.1"/>
    </source>
</evidence>
<protein>
    <submittedName>
        <fullName evidence="1">Uncharacterized protein</fullName>
    </submittedName>
</protein>